<evidence type="ECO:0000313" key="2">
    <source>
        <dbReference type="EMBL" id="JAC81381.1"/>
    </source>
</evidence>
<accession>A0A061SF56</accession>
<organism evidence="2">
    <name type="scientific">Tetraselmis sp. GSL018</name>
    <dbReference type="NCBI Taxonomy" id="582737"/>
    <lineage>
        <taxon>Eukaryota</taxon>
        <taxon>Viridiplantae</taxon>
        <taxon>Chlorophyta</taxon>
        <taxon>core chlorophytes</taxon>
        <taxon>Chlorodendrophyceae</taxon>
        <taxon>Chlorodendrales</taxon>
        <taxon>Chlorodendraceae</taxon>
        <taxon>Tetraselmis</taxon>
    </lineage>
</organism>
<feature type="non-terminal residue" evidence="2">
    <location>
        <position position="175"/>
    </location>
</feature>
<reference evidence="2" key="1">
    <citation type="submission" date="2014-05" db="EMBL/GenBank/DDBJ databases">
        <title>The transcriptome of the halophilic microalga Tetraselmis sp. GSL018 isolated from the Great Salt Lake, Utah.</title>
        <authorList>
            <person name="Jinkerson R.E."/>
            <person name="D'Adamo S."/>
            <person name="Posewitz M.C."/>
        </authorList>
    </citation>
    <scope>NUCLEOTIDE SEQUENCE</scope>
    <source>
        <strain evidence="2">GSL018</strain>
    </source>
</reference>
<evidence type="ECO:0000256" key="1">
    <source>
        <dbReference type="SAM" id="MobiDB-lite"/>
    </source>
</evidence>
<protein>
    <recommendedName>
        <fullName evidence="3">C2 domain-containing protein</fullName>
    </recommendedName>
</protein>
<gene>
    <name evidence="2" type="ORF">TSPGSL018_8062</name>
</gene>
<feature type="compositionally biased region" description="Polar residues" evidence="1">
    <location>
        <begin position="1"/>
        <end position="14"/>
    </location>
</feature>
<feature type="region of interest" description="Disordered" evidence="1">
    <location>
        <begin position="1"/>
        <end position="36"/>
    </location>
</feature>
<dbReference type="InterPro" id="IPR035892">
    <property type="entry name" value="C2_domain_sf"/>
</dbReference>
<name>A0A061SF56_9CHLO</name>
<dbReference type="EMBL" id="GBEZ01003783">
    <property type="protein sequence ID" value="JAC81381.1"/>
    <property type="molecule type" value="Transcribed_RNA"/>
</dbReference>
<feature type="compositionally biased region" description="Polar residues" evidence="1">
    <location>
        <begin position="21"/>
        <end position="36"/>
    </location>
</feature>
<sequence>MGNCNRKTSAASQKQEGETVSGGQRESATQRNSDFNPFLTSAQKKDLVDSIQEFKSITRDSTYGVVRFVLVSAELPPTSTKVHATVSIGLQSFLSSAENGKNPQWNQGHNFVLQRRGGGTTAHIAIYERGNLKRNLLCYTTVDLKRYFEEASEGVTRPMDESLPLNDPVHQSRQV</sequence>
<proteinExistence type="predicted"/>
<dbReference type="AlphaFoldDB" id="A0A061SF56"/>
<dbReference type="SUPFAM" id="SSF49562">
    <property type="entry name" value="C2 domain (Calcium/lipid-binding domain, CaLB)"/>
    <property type="match status" value="1"/>
</dbReference>
<evidence type="ECO:0008006" key="3">
    <source>
        <dbReference type="Google" id="ProtNLM"/>
    </source>
</evidence>